<evidence type="ECO:0000256" key="4">
    <source>
        <dbReference type="ARBA" id="ARBA00012438"/>
    </source>
</evidence>
<dbReference type="Gene3D" id="3.30.565.10">
    <property type="entry name" value="Histidine kinase-like ATPase, C-terminal domain"/>
    <property type="match status" value="1"/>
</dbReference>
<dbReference type="FunFam" id="1.10.287.130:FF:000038">
    <property type="entry name" value="Sensory transduction histidine kinase"/>
    <property type="match status" value="1"/>
</dbReference>
<dbReference type="InterPro" id="IPR001610">
    <property type="entry name" value="PAC"/>
</dbReference>
<feature type="modified residue" description="4-aspartylphosphate" evidence="14">
    <location>
        <position position="61"/>
    </location>
</feature>
<dbReference type="RefSeq" id="WP_013192630.1">
    <property type="nucleotide sequence ID" value="NC_014248.1"/>
</dbReference>
<dbReference type="CDD" id="cd17546">
    <property type="entry name" value="REC_hyHK_CKI1_RcsC-like"/>
    <property type="match status" value="1"/>
</dbReference>
<evidence type="ECO:0000256" key="3">
    <source>
        <dbReference type="ARBA" id="ARBA00006402"/>
    </source>
</evidence>
<dbReference type="SUPFAM" id="SSF55785">
    <property type="entry name" value="PYP-like sensor domain (PAS domain)"/>
    <property type="match status" value="1"/>
</dbReference>
<evidence type="ECO:0000256" key="11">
    <source>
        <dbReference type="ARBA" id="ARBA00023136"/>
    </source>
</evidence>
<feature type="coiled-coil region" evidence="15">
    <location>
        <begin position="820"/>
        <end position="854"/>
    </location>
</feature>
<proteinExistence type="inferred from homology"/>
<dbReference type="FunFam" id="3.30.565.10:FF:000010">
    <property type="entry name" value="Sensor histidine kinase RcsC"/>
    <property type="match status" value="1"/>
</dbReference>
<dbReference type="Pfam" id="PF08447">
    <property type="entry name" value="PAS_3"/>
    <property type="match status" value="1"/>
</dbReference>
<evidence type="ECO:0000256" key="1">
    <source>
        <dbReference type="ARBA" id="ARBA00000085"/>
    </source>
</evidence>
<keyword evidence="6" id="KW-0808">Transferase</keyword>
<dbReference type="PANTHER" id="PTHR45339:SF1">
    <property type="entry name" value="HYBRID SIGNAL TRANSDUCTION HISTIDINE KINASE J"/>
    <property type="match status" value="1"/>
</dbReference>
<keyword evidence="7" id="KW-0547">Nucleotide-binding</keyword>
<protein>
    <recommendedName>
        <fullName evidence="13">Circadian input-output histidine kinase CikA</fullName>
        <ecNumber evidence="4">2.7.13.3</ecNumber>
    </recommendedName>
</protein>
<dbReference type="InterPro" id="IPR016132">
    <property type="entry name" value="Phyto_chromo_attachment"/>
</dbReference>
<dbReference type="InterPro" id="IPR036097">
    <property type="entry name" value="HisK_dim/P_sf"/>
</dbReference>
<keyword evidence="22" id="KW-1185">Reference proteome</keyword>
<dbReference type="EC" id="2.7.13.3" evidence="4"/>
<dbReference type="InterPro" id="IPR000700">
    <property type="entry name" value="PAS-assoc_C"/>
</dbReference>
<feature type="coiled-coil region" evidence="15">
    <location>
        <begin position="123"/>
        <end position="150"/>
    </location>
</feature>
<dbReference type="PROSITE" id="PS50046">
    <property type="entry name" value="PHYTOCHROME_2"/>
    <property type="match status" value="1"/>
</dbReference>
<evidence type="ECO:0000259" key="18">
    <source>
        <dbReference type="PROSITE" id="PS50110"/>
    </source>
</evidence>
<dbReference type="SUPFAM" id="SSF55781">
    <property type="entry name" value="GAF domain-like"/>
    <property type="match status" value="3"/>
</dbReference>
<feature type="domain" description="PAS" evidence="19">
    <location>
        <begin position="327"/>
        <end position="399"/>
    </location>
</feature>
<evidence type="ECO:0000259" key="17">
    <source>
        <dbReference type="PROSITE" id="PS50109"/>
    </source>
</evidence>
<dbReference type="Pfam" id="PF13185">
    <property type="entry name" value="GAF_2"/>
    <property type="match status" value="1"/>
</dbReference>
<dbReference type="PROSITE" id="PS50112">
    <property type="entry name" value="PAS"/>
    <property type="match status" value="1"/>
</dbReference>
<dbReference type="InterPro" id="IPR001789">
    <property type="entry name" value="Sig_transdc_resp-reg_receiver"/>
</dbReference>
<dbReference type="eggNOG" id="COG2205">
    <property type="taxonomic scope" value="Bacteria"/>
</dbReference>
<dbReference type="SMART" id="SM00086">
    <property type="entry name" value="PAC"/>
    <property type="match status" value="1"/>
</dbReference>
<dbReference type="InterPro" id="IPR003018">
    <property type="entry name" value="GAF"/>
</dbReference>
<dbReference type="eggNOG" id="COG2203">
    <property type="taxonomic scope" value="Bacteria"/>
</dbReference>
<dbReference type="InterPro" id="IPR029016">
    <property type="entry name" value="GAF-like_dom_sf"/>
</dbReference>
<dbReference type="EMBL" id="CP002059">
    <property type="protein sequence ID" value="ADI65619.1"/>
    <property type="molecule type" value="Genomic_DNA"/>
</dbReference>
<gene>
    <name evidence="21" type="ordered locus">Aazo_4225</name>
</gene>
<dbReference type="CDD" id="cd16922">
    <property type="entry name" value="HATPase_EvgS-ArcB-TorS-like"/>
    <property type="match status" value="1"/>
</dbReference>
<dbReference type="CDD" id="cd19920">
    <property type="entry name" value="REC_PA4781-like"/>
    <property type="match status" value="1"/>
</dbReference>
<dbReference type="GO" id="GO:0016020">
    <property type="term" value="C:membrane"/>
    <property type="evidence" value="ECO:0007669"/>
    <property type="project" value="UniProtKB-SubCell"/>
</dbReference>
<dbReference type="Pfam" id="PF01590">
    <property type="entry name" value="GAF"/>
    <property type="match status" value="1"/>
</dbReference>
<dbReference type="OrthoDB" id="446897at2"/>
<feature type="domain" description="Response regulatory" evidence="18">
    <location>
        <begin position="1104"/>
        <end position="1226"/>
    </location>
</feature>
<comment type="catalytic activity">
    <reaction evidence="1">
        <text>ATP + protein L-histidine = ADP + protein N-phospho-L-histidine.</text>
        <dbReference type="EC" id="2.7.13.3"/>
    </reaction>
</comment>
<dbReference type="PRINTS" id="PR00344">
    <property type="entry name" value="BCTRLSENSOR"/>
</dbReference>
<evidence type="ECO:0000256" key="6">
    <source>
        <dbReference type="ARBA" id="ARBA00022679"/>
    </source>
</evidence>
<evidence type="ECO:0000256" key="14">
    <source>
        <dbReference type="PROSITE-ProRule" id="PRU00169"/>
    </source>
</evidence>
<dbReference type="SUPFAM" id="SSF55874">
    <property type="entry name" value="ATPase domain of HSP90 chaperone/DNA topoisomerase II/histidine kinase"/>
    <property type="match status" value="1"/>
</dbReference>
<reference evidence="21 22" key="1">
    <citation type="journal article" date="2010" name="PLoS ONE">
        <title>Genome erosion in a nitrogen-fixing vertically transmitted endosymbiotic multicellular cyanobacterium.</title>
        <authorList>
            <person name="Ran L."/>
            <person name="Larsson J."/>
            <person name="Vigil-Stenman T."/>
            <person name="Nylander J.A."/>
            <person name="Ininbergs K."/>
            <person name="Zheng W.W."/>
            <person name="Lapidus A."/>
            <person name="Lowry S."/>
            <person name="Haselkorn R."/>
            <person name="Bergman B."/>
        </authorList>
    </citation>
    <scope>NUCLEOTIDE SEQUENCE [LARGE SCALE GENOMIC DNA]</scope>
    <source>
        <strain evidence="21 22">0708</strain>
    </source>
</reference>
<accession>D7DW48</accession>
<keyword evidence="8 21" id="KW-0418">Kinase</keyword>
<keyword evidence="5 14" id="KW-0597">Phosphoprotein</keyword>
<dbReference type="Gene3D" id="3.30.450.20">
    <property type="entry name" value="PAS domain"/>
    <property type="match status" value="1"/>
</dbReference>
<dbReference type="Pfam" id="PF00512">
    <property type="entry name" value="HisKA"/>
    <property type="match status" value="1"/>
</dbReference>
<feature type="domain" description="Response regulatory" evidence="18">
    <location>
        <begin position="12"/>
        <end position="128"/>
    </location>
</feature>
<feature type="domain" description="PAC" evidence="20">
    <location>
        <begin position="403"/>
        <end position="455"/>
    </location>
</feature>
<dbReference type="PROSITE" id="PS50113">
    <property type="entry name" value="PAC"/>
    <property type="match status" value="1"/>
</dbReference>
<dbReference type="SMART" id="SM00448">
    <property type="entry name" value="REC"/>
    <property type="match status" value="2"/>
</dbReference>
<dbReference type="Proteomes" id="UP000001511">
    <property type="component" value="Chromosome"/>
</dbReference>
<evidence type="ECO:0000256" key="13">
    <source>
        <dbReference type="ARBA" id="ARBA00074306"/>
    </source>
</evidence>
<dbReference type="SUPFAM" id="SSF52172">
    <property type="entry name" value="CheY-like"/>
    <property type="match status" value="2"/>
</dbReference>
<dbReference type="GO" id="GO:0000155">
    <property type="term" value="F:phosphorelay sensor kinase activity"/>
    <property type="evidence" value="ECO:0007669"/>
    <property type="project" value="InterPro"/>
</dbReference>
<evidence type="ECO:0000313" key="22">
    <source>
        <dbReference type="Proteomes" id="UP000001511"/>
    </source>
</evidence>
<dbReference type="InterPro" id="IPR036890">
    <property type="entry name" value="HATPase_C_sf"/>
</dbReference>
<dbReference type="SMART" id="SM00091">
    <property type="entry name" value="PAS"/>
    <property type="match status" value="1"/>
</dbReference>
<sequence>MSQQQTSEFLANILVVDDNPVNLVILSKVLSKYGYKVRSAPDGEMALKSVEAKLPDLILLDIMMSDMNGYEVCNRLKTNEKTRDIPVIFISALEEPLDKVKAFTLGGADYIAKPFQTQEVIARVENQLRIRRLQNQLVEQNEQLLQKTQALADFSSSLKQLHRINMTDFHHVDDLFLDYLDTGCKVLRFSAGAVGKINHQTYSFLAVKSEFESLVPGLEINLSDAYCRKVVEQEKTVTFQNVGTIEEMCCHPLYQRLKIESYIGTPIWVDGKIYGALCFFSTTARFDKFENHEQEIIELMAQSIGKFISTQQIEIKRQQAEEKLRKSEERWQLAIQASQDGIYDFNLQTAEVFYSARWKEILGYQDQEISNNIEEWTKRIHPDDLKLVIQTNSNHLNREIPFLMQEYRLQCKDGIYKWILERGQALWDENGKPTRFICSHTDISDRKRQETALQLIVEGTASTTGNEFFRSLVRYLAEVLQVRYAFVTRFTDPAKTKVLTLAYWKGEDFGEDFEYKIEGTPCKQIFSEDIVYYSHNIRSWFPDHEHLAELEVESYLAIALNDSAGNVLGHLKVLDTKSMVKTQNTELILRIFAARAGAELERQLFEHALQENIEQQRATLRVVEKMRQTLDIAQIFRTTTEELQELLKCDRVVIYRFHPDWSGEFVAESVNSGWIKLWHEPNNPAQNHPQFQANINFPQECTVENFDRRKVDRTAETTQIEDKNYLQDSHFQNPKGSIYNDLPNFRAVEDIYYTAGFNDCYQQLLEKIQARAYTIVPIFNSGKLWGLLAVYQHSGPRQWKPNEINLVINISNQLGIALYQAELFAQIQQQSLELEKARDAAESANRAKSEFLANMSHELRTPLNAIMGFTQVMSRDISLNQEHQSHLDIINRSGQHLLELINDVLEMSKIEAGRIKLNTSSFDLYYLLTNLEDLLRLKADFKELTLIFDCAQDVPQYITSDEVKLRQVLLNLLGNAIKFTQKGKVTLRVRKINNKDYGDPISTSLLFEVEDTGTGIAPEDIKQLFTPFVQARNTDAHEGTGLGLTISQKFVKLMQGEITVESVVGQGSTFRFNIQVDGAENVNIPNQLPKNRVIHIAPDEPAYRLLIVENQWESQQFLAELLVPLGFEVYTAENGQEGVELWQRCQPHLIFMDIQMPVMNGYEATQKIRAMEMNNLTDILQPTKIIALTASAFEEQRTYILSIGCDDFICKPFREEFLLNKLAEHLGIKYIYAETIKDIGAKDEDCSSFILSPSSLQVMPDEWISQLIQAASRCSKRQTMGLIDKIPEPQANLAQALTELVNKFLFERIVQLCLEYSPKHIE</sequence>
<dbReference type="InterPro" id="IPR003661">
    <property type="entry name" value="HisK_dim/P_dom"/>
</dbReference>
<evidence type="ECO:0000259" key="19">
    <source>
        <dbReference type="PROSITE" id="PS50112"/>
    </source>
</evidence>
<dbReference type="InterPro" id="IPR004358">
    <property type="entry name" value="Sig_transdc_His_kin-like_C"/>
</dbReference>
<feature type="modified residue" description="4-aspartylphosphate" evidence="14">
    <location>
        <position position="1153"/>
    </location>
</feature>
<dbReference type="CDD" id="cd00130">
    <property type="entry name" value="PAS"/>
    <property type="match status" value="1"/>
</dbReference>
<dbReference type="Gene3D" id="1.10.287.130">
    <property type="match status" value="1"/>
</dbReference>
<dbReference type="InterPro" id="IPR013655">
    <property type="entry name" value="PAS_fold_3"/>
</dbReference>
<dbReference type="Pfam" id="PF00072">
    <property type="entry name" value="Response_reg"/>
    <property type="match status" value="2"/>
</dbReference>
<feature type="domain" description="Phytochrome chromophore attachment site" evidence="16">
    <location>
        <begin position="631"/>
        <end position="813"/>
    </location>
</feature>
<dbReference type="InterPro" id="IPR003594">
    <property type="entry name" value="HATPase_dom"/>
</dbReference>
<dbReference type="InterPro" id="IPR005467">
    <property type="entry name" value="His_kinase_dom"/>
</dbReference>
<comment type="subcellular location">
    <subcellularLocation>
        <location evidence="2">Membrane</location>
    </subcellularLocation>
</comment>
<evidence type="ECO:0000256" key="15">
    <source>
        <dbReference type="SAM" id="Coils"/>
    </source>
</evidence>
<dbReference type="KEGG" id="naz:Aazo_4225"/>
<evidence type="ECO:0000256" key="8">
    <source>
        <dbReference type="ARBA" id="ARBA00022777"/>
    </source>
</evidence>
<dbReference type="Gene3D" id="3.30.450.40">
    <property type="match status" value="3"/>
</dbReference>
<feature type="domain" description="Histidine kinase" evidence="17">
    <location>
        <begin position="854"/>
        <end position="1078"/>
    </location>
</feature>
<dbReference type="Gene3D" id="3.40.50.2300">
    <property type="match status" value="2"/>
</dbReference>
<name>D7DW48_NOSA0</name>
<keyword evidence="9" id="KW-0067">ATP-binding</keyword>
<evidence type="ECO:0000256" key="10">
    <source>
        <dbReference type="ARBA" id="ARBA00023012"/>
    </source>
</evidence>
<dbReference type="InterPro" id="IPR000014">
    <property type="entry name" value="PAS"/>
</dbReference>
<evidence type="ECO:0000256" key="12">
    <source>
        <dbReference type="ARBA" id="ARBA00023306"/>
    </source>
</evidence>
<dbReference type="PROSITE" id="PS50109">
    <property type="entry name" value="HIS_KIN"/>
    <property type="match status" value="1"/>
</dbReference>
<evidence type="ECO:0000256" key="9">
    <source>
        <dbReference type="ARBA" id="ARBA00022840"/>
    </source>
</evidence>
<comment type="similarity">
    <text evidence="3">In the N-terminal section; belongs to the phytochrome family.</text>
</comment>
<dbReference type="GO" id="GO:0005524">
    <property type="term" value="F:ATP binding"/>
    <property type="evidence" value="ECO:0007669"/>
    <property type="project" value="UniProtKB-KW"/>
</dbReference>
<dbReference type="SUPFAM" id="SSF47384">
    <property type="entry name" value="Homodimeric domain of signal transducing histidine kinase"/>
    <property type="match status" value="1"/>
</dbReference>
<evidence type="ECO:0000256" key="5">
    <source>
        <dbReference type="ARBA" id="ARBA00022553"/>
    </source>
</evidence>
<dbReference type="PANTHER" id="PTHR45339">
    <property type="entry name" value="HYBRID SIGNAL TRANSDUCTION HISTIDINE KINASE J"/>
    <property type="match status" value="1"/>
</dbReference>
<dbReference type="InterPro" id="IPR035965">
    <property type="entry name" value="PAS-like_dom_sf"/>
</dbReference>
<dbReference type="SMART" id="SM00388">
    <property type="entry name" value="HisKA"/>
    <property type="match status" value="1"/>
</dbReference>
<evidence type="ECO:0000313" key="21">
    <source>
        <dbReference type="EMBL" id="ADI65619.1"/>
    </source>
</evidence>
<dbReference type="HOGENOM" id="CLU_004716_0_0_3"/>
<keyword evidence="15" id="KW-0175">Coiled coil</keyword>
<keyword evidence="10" id="KW-0902">Two-component regulatory system</keyword>
<keyword evidence="11" id="KW-0472">Membrane</keyword>
<dbReference type="NCBIfam" id="TIGR00229">
    <property type="entry name" value="sensory_box"/>
    <property type="match status" value="1"/>
</dbReference>
<dbReference type="InterPro" id="IPR011006">
    <property type="entry name" value="CheY-like_superfamily"/>
</dbReference>
<dbReference type="PROSITE" id="PS50110">
    <property type="entry name" value="RESPONSE_REGULATORY"/>
    <property type="match status" value="2"/>
</dbReference>
<evidence type="ECO:0000256" key="2">
    <source>
        <dbReference type="ARBA" id="ARBA00004370"/>
    </source>
</evidence>
<dbReference type="eggNOG" id="COG0745">
    <property type="taxonomic scope" value="Bacteria"/>
</dbReference>
<organism evidence="21 22">
    <name type="scientific">Nostoc azollae (strain 0708)</name>
    <name type="common">Anabaena azollae (strain 0708)</name>
    <dbReference type="NCBI Taxonomy" id="551115"/>
    <lineage>
        <taxon>Bacteria</taxon>
        <taxon>Bacillati</taxon>
        <taxon>Cyanobacteriota</taxon>
        <taxon>Cyanophyceae</taxon>
        <taxon>Nostocales</taxon>
        <taxon>Nostocaceae</taxon>
        <taxon>Trichormus</taxon>
    </lineage>
</organism>
<evidence type="ECO:0000259" key="16">
    <source>
        <dbReference type="PROSITE" id="PS50046"/>
    </source>
</evidence>
<dbReference type="CDD" id="cd00082">
    <property type="entry name" value="HisKA"/>
    <property type="match status" value="1"/>
</dbReference>
<evidence type="ECO:0000259" key="20">
    <source>
        <dbReference type="PROSITE" id="PS50113"/>
    </source>
</evidence>
<dbReference type="SMART" id="SM00387">
    <property type="entry name" value="HATPase_c"/>
    <property type="match status" value="1"/>
</dbReference>
<dbReference type="STRING" id="551115.Aazo_4225"/>
<evidence type="ECO:0000256" key="7">
    <source>
        <dbReference type="ARBA" id="ARBA00022741"/>
    </source>
</evidence>
<keyword evidence="12" id="KW-0131">Cell cycle</keyword>
<dbReference type="eggNOG" id="COG3706">
    <property type="taxonomic scope" value="Bacteria"/>
</dbReference>
<dbReference type="SMART" id="SM00065">
    <property type="entry name" value="GAF"/>
    <property type="match status" value="3"/>
</dbReference>
<dbReference type="Pfam" id="PF02518">
    <property type="entry name" value="HATPase_c"/>
    <property type="match status" value="1"/>
</dbReference>